<gene>
    <name evidence="1" type="ORF">BT63DRAFT_410076</name>
</gene>
<dbReference type="AlphaFoldDB" id="A0A6A6UMJ9"/>
<dbReference type="PANTHER" id="PTHR32251:SF15">
    <property type="entry name" value="3-OXO-5-ALPHA-STEROID 4-DEHYDROGENASE (DUF1295)"/>
    <property type="match status" value="1"/>
</dbReference>
<dbReference type="GO" id="GO:0016020">
    <property type="term" value="C:membrane"/>
    <property type="evidence" value="ECO:0007669"/>
    <property type="project" value="TreeGrafter"/>
</dbReference>
<reference evidence="1" key="1">
    <citation type="journal article" date="2020" name="Stud. Mycol.">
        <title>101 Dothideomycetes genomes: a test case for predicting lifestyles and emergence of pathogens.</title>
        <authorList>
            <person name="Haridas S."/>
            <person name="Albert R."/>
            <person name="Binder M."/>
            <person name="Bloem J."/>
            <person name="Labutti K."/>
            <person name="Salamov A."/>
            <person name="Andreopoulos B."/>
            <person name="Baker S."/>
            <person name="Barry K."/>
            <person name="Bills G."/>
            <person name="Bluhm B."/>
            <person name="Cannon C."/>
            <person name="Castanera R."/>
            <person name="Culley D."/>
            <person name="Daum C."/>
            <person name="Ezra D."/>
            <person name="Gonzalez J."/>
            <person name="Henrissat B."/>
            <person name="Kuo A."/>
            <person name="Liang C."/>
            <person name="Lipzen A."/>
            <person name="Lutzoni F."/>
            <person name="Magnuson J."/>
            <person name="Mondo S."/>
            <person name="Nolan M."/>
            <person name="Ohm R."/>
            <person name="Pangilinan J."/>
            <person name="Park H.-J."/>
            <person name="Ramirez L."/>
            <person name="Alfaro M."/>
            <person name="Sun H."/>
            <person name="Tritt A."/>
            <person name="Yoshinaga Y."/>
            <person name="Zwiers L.-H."/>
            <person name="Turgeon B."/>
            <person name="Goodwin S."/>
            <person name="Spatafora J."/>
            <person name="Crous P."/>
            <person name="Grigoriev I."/>
        </authorList>
    </citation>
    <scope>NUCLEOTIDE SEQUENCE</scope>
    <source>
        <strain evidence="1">CBS 115976</strain>
    </source>
</reference>
<dbReference type="PANTHER" id="PTHR32251">
    <property type="entry name" value="3-OXO-5-ALPHA-STEROID 4-DEHYDROGENASE"/>
    <property type="match status" value="1"/>
</dbReference>
<keyword evidence="2" id="KW-1185">Reference proteome</keyword>
<proteinExistence type="predicted"/>
<dbReference type="Pfam" id="PF06966">
    <property type="entry name" value="DUF1295"/>
    <property type="match status" value="1"/>
</dbReference>
<evidence type="ECO:0008006" key="3">
    <source>
        <dbReference type="Google" id="ProtNLM"/>
    </source>
</evidence>
<protein>
    <recommendedName>
        <fullName evidence="3">Steroid 5-alpha reductase C-terminal domain-containing protein</fullName>
    </recommendedName>
</protein>
<evidence type="ECO:0000313" key="1">
    <source>
        <dbReference type="EMBL" id="KAF2673020.1"/>
    </source>
</evidence>
<dbReference type="InterPro" id="IPR010721">
    <property type="entry name" value="UstE-like"/>
</dbReference>
<dbReference type="Proteomes" id="UP000799302">
    <property type="component" value="Unassembled WGS sequence"/>
</dbReference>
<organism evidence="1 2">
    <name type="scientific">Microthyrium microscopicum</name>
    <dbReference type="NCBI Taxonomy" id="703497"/>
    <lineage>
        <taxon>Eukaryota</taxon>
        <taxon>Fungi</taxon>
        <taxon>Dikarya</taxon>
        <taxon>Ascomycota</taxon>
        <taxon>Pezizomycotina</taxon>
        <taxon>Dothideomycetes</taxon>
        <taxon>Dothideomycetes incertae sedis</taxon>
        <taxon>Microthyriales</taxon>
        <taxon>Microthyriaceae</taxon>
        <taxon>Microthyrium</taxon>
    </lineage>
</organism>
<name>A0A6A6UMJ9_9PEZI</name>
<evidence type="ECO:0000313" key="2">
    <source>
        <dbReference type="Proteomes" id="UP000799302"/>
    </source>
</evidence>
<dbReference type="Gene3D" id="1.20.120.1630">
    <property type="match status" value="1"/>
</dbReference>
<accession>A0A6A6UMJ9</accession>
<dbReference type="OrthoDB" id="67965at2759"/>
<dbReference type="EMBL" id="MU004231">
    <property type="protein sequence ID" value="KAF2673020.1"/>
    <property type="molecule type" value="Genomic_DNA"/>
</dbReference>
<sequence length="267" mass="28800">MASQPKETPGKKFDLINRGVKKSNPAGTGVFIGLRALDPVIQYGILAKGLGSGLLHKVGLETLPALPPNTGTFLDGLGLSPYRLILLAMATGTAVKQIFWLTATANEEFPPAAAVSVSLFNTFMNSLNTLAFTTVAVSASLSDRSQFPQTPLLVGSALYTVGIALETYSEIYRKSFKDDPKNEGKLCTTGPWGIVRHANYLGYVMWRAGFALASGGWALAAVVAATQSADFITRAIPVLDDYCTSKYPAQWEEYKTSTPYRLIPYVY</sequence>